<dbReference type="SFLD" id="SFLDS00001">
    <property type="entry name" value="Enolase"/>
    <property type="match status" value="1"/>
</dbReference>
<keyword evidence="4" id="KW-0413">Isomerase</keyword>
<name>A0A6N3BZW2_9ENTR</name>
<accession>A0A6N3BZW2</accession>
<dbReference type="RefSeq" id="WP_156565491.1">
    <property type="nucleotide sequence ID" value="NZ_CACRTZ010000006.1"/>
</dbReference>
<gene>
    <name evidence="4" type="primary">ykfB</name>
    <name evidence="4" type="ORF">EMLFYP7_01341</name>
</gene>
<protein>
    <submittedName>
        <fullName evidence="4">L-Ala-D/L-Glu epimerase</fullName>
        <ecNumber evidence="4">5.1.1.-</ecNumber>
    </submittedName>
</protein>
<dbReference type="PROSITE" id="PS00909">
    <property type="entry name" value="MR_MLE_2"/>
    <property type="match status" value="1"/>
</dbReference>
<comment type="similarity">
    <text evidence="1">Belongs to the mandelate racemase/muconate lactonizing enzyme family.</text>
</comment>
<dbReference type="GO" id="GO:0046872">
    <property type="term" value="F:metal ion binding"/>
    <property type="evidence" value="ECO:0007669"/>
    <property type="project" value="UniProtKB-KW"/>
</dbReference>
<keyword evidence="2" id="KW-0479">Metal-binding</keyword>
<evidence type="ECO:0000256" key="2">
    <source>
        <dbReference type="ARBA" id="ARBA00022723"/>
    </source>
</evidence>
<dbReference type="SMART" id="SM00922">
    <property type="entry name" value="MR_MLE"/>
    <property type="match status" value="1"/>
</dbReference>
<dbReference type="EC" id="5.1.1.-" evidence="4"/>
<dbReference type="GO" id="GO:0009063">
    <property type="term" value="P:amino acid catabolic process"/>
    <property type="evidence" value="ECO:0007669"/>
    <property type="project" value="InterPro"/>
</dbReference>
<dbReference type="InterPro" id="IPR013342">
    <property type="entry name" value="Mandelate_racemase_C"/>
</dbReference>
<dbReference type="InterPro" id="IPR036849">
    <property type="entry name" value="Enolase-like_C_sf"/>
</dbReference>
<dbReference type="Gene3D" id="3.20.20.120">
    <property type="entry name" value="Enolase-like C-terminal domain"/>
    <property type="match status" value="1"/>
</dbReference>
<dbReference type="InterPro" id="IPR034593">
    <property type="entry name" value="DgoD-like"/>
</dbReference>
<dbReference type="Gene3D" id="3.30.390.10">
    <property type="entry name" value="Enolase-like, N-terminal domain"/>
    <property type="match status" value="1"/>
</dbReference>
<dbReference type="AlphaFoldDB" id="A0A6N3BZW2"/>
<reference evidence="4" key="1">
    <citation type="submission" date="2019-11" db="EMBL/GenBank/DDBJ databases">
        <authorList>
            <person name="Feng L."/>
        </authorList>
    </citation>
    <scope>NUCLEOTIDE SEQUENCE</scope>
    <source>
        <strain evidence="4">EMassiliensisLFYP7</strain>
    </source>
</reference>
<dbReference type="PANTHER" id="PTHR48080:SF3">
    <property type="entry name" value="ENOLASE SUPERFAMILY MEMBER DDB_G0284701"/>
    <property type="match status" value="1"/>
</dbReference>
<dbReference type="GO" id="GO:0016853">
    <property type="term" value="F:isomerase activity"/>
    <property type="evidence" value="ECO:0007669"/>
    <property type="project" value="UniProtKB-KW"/>
</dbReference>
<dbReference type="Pfam" id="PF13378">
    <property type="entry name" value="MR_MLE_C"/>
    <property type="match status" value="1"/>
</dbReference>
<dbReference type="InterPro" id="IPR018110">
    <property type="entry name" value="Mandel_Rmase/mucon_lact_enz_CS"/>
</dbReference>
<feature type="domain" description="Mandelate racemase/muconate lactonizing enzyme C-terminal" evidence="3">
    <location>
        <begin position="140"/>
        <end position="236"/>
    </location>
</feature>
<dbReference type="SUPFAM" id="SSF51604">
    <property type="entry name" value="Enolase C-terminal domain-like"/>
    <property type="match status" value="1"/>
</dbReference>
<dbReference type="InterPro" id="IPR029065">
    <property type="entry name" value="Enolase_C-like"/>
</dbReference>
<evidence type="ECO:0000313" key="4">
    <source>
        <dbReference type="EMBL" id="VYU07631.1"/>
    </source>
</evidence>
<organism evidence="4">
    <name type="scientific">Phytobacter massiliensis</name>
    <dbReference type="NCBI Taxonomy" id="1485952"/>
    <lineage>
        <taxon>Bacteria</taxon>
        <taxon>Pseudomonadati</taxon>
        <taxon>Pseudomonadota</taxon>
        <taxon>Gammaproteobacteria</taxon>
        <taxon>Enterobacterales</taxon>
        <taxon>Enterobacteriaceae</taxon>
        <taxon>Phytobacter</taxon>
    </lineage>
</organism>
<dbReference type="PANTHER" id="PTHR48080">
    <property type="entry name" value="D-GALACTONATE DEHYDRATASE-RELATED"/>
    <property type="match status" value="1"/>
</dbReference>
<proteinExistence type="inferred from homology"/>
<dbReference type="InterPro" id="IPR029017">
    <property type="entry name" value="Enolase-like_N"/>
</dbReference>
<evidence type="ECO:0000259" key="3">
    <source>
        <dbReference type="SMART" id="SM00922"/>
    </source>
</evidence>
<evidence type="ECO:0000256" key="1">
    <source>
        <dbReference type="ARBA" id="ARBA00008031"/>
    </source>
</evidence>
<dbReference type="EMBL" id="CACRTZ010000006">
    <property type="protein sequence ID" value="VYU07631.1"/>
    <property type="molecule type" value="Genomic_DNA"/>
</dbReference>
<sequence>MRALLWRGALHYAGVTLHTAASGAVTALDTLWLRLQDKGHEGTGEVRLNIRYLHDYSEEQVLDNLLTMLNSWDWRQGPEALLAAVHAPESTLLPPSRMVLDIALHDLLARQAGVSVAAWLGAKTSPPAWHTNQTLFWGSDTQMLMQAQQYVSRGFTQLKLRVGVADFARDLARLQKLRQRFGETISLAIDVNGQWPLPQAHAAFLRLGELALSYIEQPLAPANDHLLAELYGYGIPIMLDESLNSDAALTRLIAAGGALWGHLKLVKLGGLAPTLAAARRLQLAGVPFMVGQMNEGHAATAAALQLCRVVQPAFAELYGADGLTDDPVSGLTYRDGLVSLIDSPGLGVRFNAAQATFLQEFSDARCE</sequence>
<dbReference type="SUPFAM" id="SSF54826">
    <property type="entry name" value="Enolase N-terminal domain-like"/>
    <property type="match status" value="1"/>
</dbReference>